<evidence type="ECO:0000256" key="4">
    <source>
        <dbReference type="ARBA" id="ARBA00005072"/>
    </source>
</evidence>
<comment type="pathway">
    <text evidence="3">Amino-acid biosynthesis; L-valine biosynthesis; L-valine from pyruvate: step 4/4.</text>
</comment>
<evidence type="ECO:0000256" key="7">
    <source>
        <dbReference type="ARBA" id="ARBA00022898"/>
    </source>
</evidence>
<dbReference type="Gene3D" id="3.20.10.10">
    <property type="entry name" value="D-amino Acid Aminotransferase, subunit A, domain 2"/>
    <property type="match status" value="1"/>
</dbReference>
<comment type="catalytic activity">
    <reaction evidence="10">
        <text>L-leucine + 2-oxoglutarate = 4-methyl-2-oxopentanoate + L-glutamate</text>
        <dbReference type="Rhea" id="RHEA:18321"/>
        <dbReference type="ChEBI" id="CHEBI:16810"/>
        <dbReference type="ChEBI" id="CHEBI:17865"/>
        <dbReference type="ChEBI" id="CHEBI:29985"/>
        <dbReference type="ChEBI" id="CHEBI:57427"/>
        <dbReference type="EC" id="2.6.1.42"/>
    </reaction>
</comment>
<dbReference type="FunFam" id="3.20.10.10:FF:000002">
    <property type="entry name" value="D-alanine aminotransferase"/>
    <property type="match status" value="1"/>
</dbReference>
<dbReference type="PANTHER" id="PTHR42743">
    <property type="entry name" value="AMINO-ACID AMINOTRANSFERASE"/>
    <property type="match status" value="1"/>
</dbReference>
<dbReference type="GO" id="GO:0016829">
    <property type="term" value="F:lyase activity"/>
    <property type="evidence" value="ECO:0007669"/>
    <property type="project" value="UniProtKB-KW"/>
</dbReference>
<dbReference type="Gene3D" id="3.30.470.10">
    <property type="match status" value="1"/>
</dbReference>
<evidence type="ECO:0000313" key="14">
    <source>
        <dbReference type="Proteomes" id="UP000306196"/>
    </source>
</evidence>
<evidence type="ECO:0000256" key="5">
    <source>
        <dbReference type="ARBA" id="ARBA00009320"/>
    </source>
</evidence>
<dbReference type="OrthoDB" id="9805628at2"/>
<protein>
    <recommendedName>
        <fullName evidence="6">branched-chain-amino-acid transaminase</fullName>
        <ecNumber evidence="6">2.6.1.42</ecNumber>
    </recommendedName>
</protein>
<evidence type="ECO:0000256" key="12">
    <source>
        <dbReference type="RuleBase" id="RU004516"/>
    </source>
</evidence>
<dbReference type="Pfam" id="PF01063">
    <property type="entry name" value="Aminotran_4"/>
    <property type="match status" value="1"/>
</dbReference>
<dbReference type="RefSeq" id="WP_138085837.1">
    <property type="nucleotide sequence ID" value="NZ_VAUV01000006.1"/>
</dbReference>
<name>A0A5R8KFC7_9BACT</name>
<keyword evidence="7 12" id="KW-0663">Pyridoxal phosphate</keyword>
<dbReference type="GO" id="GO:0008652">
    <property type="term" value="P:amino acid biosynthetic process"/>
    <property type="evidence" value="ECO:0007669"/>
    <property type="project" value="UniProtKB-ARBA"/>
</dbReference>
<comment type="catalytic activity">
    <reaction evidence="8">
        <text>L-valine + 2-oxoglutarate = 3-methyl-2-oxobutanoate + L-glutamate</text>
        <dbReference type="Rhea" id="RHEA:24813"/>
        <dbReference type="ChEBI" id="CHEBI:11851"/>
        <dbReference type="ChEBI" id="CHEBI:16810"/>
        <dbReference type="ChEBI" id="CHEBI:29985"/>
        <dbReference type="ChEBI" id="CHEBI:57762"/>
        <dbReference type="EC" id="2.6.1.42"/>
    </reaction>
</comment>
<comment type="pathway">
    <text evidence="4">Amino-acid biosynthesis; L-leucine biosynthesis; L-leucine from 3-methyl-2-oxobutanoate: step 4/4.</text>
</comment>
<dbReference type="PANTHER" id="PTHR42743:SF11">
    <property type="entry name" value="AMINODEOXYCHORISMATE LYASE"/>
    <property type="match status" value="1"/>
</dbReference>
<dbReference type="InterPro" id="IPR043132">
    <property type="entry name" value="BCAT-like_C"/>
</dbReference>
<evidence type="ECO:0000256" key="11">
    <source>
        <dbReference type="RuleBase" id="RU004106"/>
    </source>
</evidence>
<comment type="caution">
    <text evidence="13">The sequence shown here is derived from an EMBL/GenBank/DDBJ whole genome shotgun (WGS) entry which is preliminary data.</text>
</comment>
<comment type="cofactor">
    <cofactor evidence="1 12">
        <name>pyridoxal 5'-phosphate</name>
        <dbReference type="ChEBI" id="CHEBI:597326"/>
    </cofactor>
</comment>
<dbReference type="InterPro" id="IPR018300">
    <property type="entry name" value="Aminotrans_IV_CS"/>
</dbReference>
<evidence type="ECO:0000256" key="2">
    <source>
        <dbReference type="ARBA" id="ARBA00004824"/>
    </source>
</evidence>
<evidence type="ECO:0000256" key="9">
    <source>
        <dbReference type="ARBA" id="ARBA00048798"/>
    </source>
</evidence>
<dbReference type="GO" id="GO:0005829">
    <property type="term" value="C:cytosol"/>
    <property type="evidence" value="ECO:0007669"/>
    <property type="project" value="TreeGrafter"/>
</dbReference>
<dbReference type="InterPro" id="IPR036038">
    <property type="entry name" value="Aminotransferase-like"/>
</dbReference>
<accession>A0A5R8KFC7</accession>
<dbReference type="GO" id="GO:0046394">
    <property type="term" value="P:carboxylic acid biosynthetic process"/>
    <property type="evidence" value="ECO:0007669"/>
    <property type="project" value="UniProtKB-ARBA"/>
</dbReference>
<keyword evidence="14" id="KW-1185">Reference proteome</keyword>
<dbReference type="InterPro" id="IPR001544">
    <property type="entry name" value="Aminotrans_IV"/>
</dbReference>
<dbReference type="EC" id="2.6.1.42" evidence="6"/>
<dbReference type="SUPFAM" id="SSF56752">
    <property type="entry name" value="D-aminoacid aminotransferase-like PLP-dependent enzymes"/>
    <property type="match status" value="1"/>
</dbReference>
<gene>
    <name evidence="13" type="ORF">FEM03_08810</name>
</gene>
<dbReference type="AlphaFoldDB" id="A0A5R8KFC7"/>
<proteinExistence type="inferred from homology"/>
<evidence type="ECO:0000256" key="1">
    <source>
        <dbReference type="ARBA" id="ARBA00001933"/>
    </source>
</evidence>
<dbReference type="Proteomes" id="UP000306196">
    <property type="component" value="Unassembled WGS sequence"/>
</dbReference>
<comment type="pathway">
    <text evidence="2">Amino-acid biosynthesis; L-isoleucine biosynthesis; L-isoleucine from 2-oxobutanoate: step 4/4.</text>
</comment>
<evidence type="ECO:0000256" key="6">
    <source>
        <dbReference type="ARBA" id="ARBA00013053"/>
    </source>
</evidence>
<evidence type="ECO:0000256" key="10">
    <source>
        <dbReference type="ARBA" id="ARBA00049229"/>
    </source>
</evidence>
<dbReference type="GO" id="GO:0004084">
    <property type="term" value="F:branched-chain-amino-acid transaminase activity"/>
    <property type="evidence" value="ECO:0007669"/>
    <property type="project" value="UniProtKB-EC"/>
</dbReference>
<organism evidence="13 14">
    <name type="scientific">Phragmitibacter flavus</name>
    <dbReference type="NCBI Taxonomy" id="2576071"/>
    <lineage>
        <taxon>Bacteria</taxon>
        <taxon>Pseudomonadati</taxon>
        <taxon>Verrucomicrobiota</taxon>
        <taxon>Verrucomicrobiia</taxon>
        <taxon>Verrucomicrobiales</taxon>
        <taxon>Verrucomicrobiaceae</taxon>
        <taxon>Phragmitibacter</taxon>
    </lineage>
</organism>
<comment type="similarity">
    <text evidence="5 11">Belongs to the class-IV pyridoxal-phosphate-dependent aminotransferase family.</text>
</comment>
<evidence type="ECO:0000256" key="8">
    <source>
        <dbReference type="ARBA" id="ARBA00048212"/>
    </source>
</evidence>
<keyword evidence="13" id="KW-0456">Lyase</keyword>
<dbReference type="InterPro" id="IPR043131">
    <property type="entry name" value="BCAT-like_N"/>
</dbReference>
<reference evidence="13 14" key="1">
    <citation type="submission" date="2019-05" db="EMBL/GenBank/DDBJ databases">
        <title>Verrucobacter flavum gen. nov., sp. nov. a new member of the family Verrucomicrobiaceae.</title>
        <authorList>
            <person name="Szuroczki S."/>
            <person name="Abbaszade G."/>
            <person name="Szabo A."/>
            <person name="Felfoldi T."/>
            <person name="Schumann P."/>
            <person name="Boka K."/>
            <person name="Keki Z."/>
            <person name="Toumi M."/>
            <person name="Toth E."/>
        </authorList>
    </citation>
    <scope>NUCLEOTIDE SEQUENCE [LARGE SCALE GENOMIC DNA]</scope>
    <source>
        <strain evidence="13 14">MG-N-17</strain>
    </source>
</reference>
<dbReference type="PROSITE" id="PS00770">
    <property type="entry name" value="AA_TRANSFER_CLASS_4"/>
    <property type="match status" value="1"/>
</dbReference>
<evidence type="ECO:0000256" key="3">
    <source>
        <dbReference type="ARBA" id="ARBA00004931"/>
    </source>
</evidence>
<comment type="catalytic activity">
    <reaction evidence="9">
        <text>L-isoleucine + 2-oxoglutarate = (S)-3-methyl-2-oxopentanoate + L-glutamate</text>
        <dbReference type="Rhea" id="RHEA:24801"/>
        <dbReference type="ChEBI" id="CHEBI:16810"/>
        <dbReference type="ChEBI" id="CHEBI:29985"/>
        <dbReference type="ChEBI" id="CHEBI:35146"/>
        <dbReference type="ChEBI" id="CHEBI:58045"/>
        <dbReference type="EC" id="2.6.1.42"/>
    </reaction>
</comment>
<dbReference type="InterPro" id="IPR050571">
    <property type="entry name" value="Class-IV_PLP-Dep_Aminotrnsfr"/>
</dbReference>
<sequence>MLSNGNHFWLNGRLRRSGEAVISPYDRGLQVGHGAFETMHVHEGKVFAVTRHWQRLCQSCKVLGIKAPELTVFSDAVEETVAANGIDPARVRFTITRDNGEGEGSPTMVVTVSQSLTHRPAARVATVPWPRNEQSPLCGVKCLSYADNVLASEHASKLDADEAVFGNTRGELCEGATSNIFLVQPDVDGIATPPLNAGCLPGVIRGLVIELAEADGIQVAQRALALSTLSQAREAFLTSSTRYVQAVSHVDGQALFQSPGGYTRRLAELLKSLMAENPDP</sequence>
<evidence type="ECO:0000313" key="13">
    <source>
        <dbReference type="EMBL" id="TLD71008.1"/>
    </source>
</evidence>
<dbReference type="EMBL" id="VAUV01000006">
    <property type="protein sequence ID" value="TLD71008.1"/>
    <property type="molecule type" value="Genomic_DNA"/>
</dbReference>